<sequence>IYSNGDRDAYLGDDGILDLEGMKLIWMEYEKLVIEAAKKQNRPKYAKTEYKTG</sequence>
<feature type="non-terminal residue" evidence="1">
    <location>
        <position position="1"/>
    </location>
</feature>
<comment type="caution">
    <text evidence="1">The sequence shown here is derived from an EMBL/GenBank/DDBJ whole genome shotgun (WGS) entry which is preliminary data.</text>
</comment>
<organism evidence="1 2">
    <name type="scientific">Modicella reniformis</name>
    <dbReference type="NCBI Taxonomy" id="1440133"/>
    <lineage>
        <taxon>Eukaryota</taxon>
        <taxon>Fungi</taxon>
        <taxon>Fungi incertae sedis</taxon>
        <taxon>Mucoromycota</taxon>
        <taxon>Mortierellomycotina</taxon>
        <taxon>Mortierellomycetes</taxon>
        <taxon>Mortierellales</taxon>
        <taxon>Mortierellaceae</taxon>
        <taxon>Modicella</taxon>
    </lineage>
</organism>
<evidence type="ECO:0000313" key="1">
    <source>
        <dbReference type="EMBL" id="KAG0001227.1"/>
    </source>
</evidence>
<name>A0A9P6MI75_9FUNG</name>
<accession>A0A9P6MI75</accession>
<evidence type="ECO:0000313" key="2">
    <source>
        <dbReference type="Proteomes" id="UP000749646"/>
    </source>
</evidence>
<reference evidence="1" key="1">
    <citation type="journal article" date="2020" name="Fungal Divers.">
        <title>Resolving the Mortierellaceae phylogeny through synthesis of multi-gene phylogenetics and phylogenomics.</title>
        <authorList>
            <person name="Vandepol N."/>
            <person name="Liber J."/>
            <person name="Desiro A."/>
            <person name="Na H."/>
            <person name="Kennedy M."/>
            <person name="Barry K."/>
            <person name="Grigoriev I.V."/>
            <person name="Miller A.N."/>
            <person name="O'Donnell K."/>
            <person name="Stajich J.E."/>
            <person name="Bonito G."/>
        </authorList>
    </citation>
    <scope>NUCLEOTIDE SEQUENCE</scope>
    <source>
        <strain evidence="1">MES-2147</strain>
    </source>
</reference>
<proteinExistence type="predicted"/>
<gene>
    <name evidence="1" type="ORF">BGZ65_003684</name>
</gene>
<keyword evidence="2" id="KW-1185">Reference proteome</keyword>
<protein>
    <submittedName>
        <fullName evidence="1">Uncharacterized protein</fullName>
    </submittedName>
</protein>
<dbReference type="EMBL" id="JAAAHW010000551">
    <property type="protein sequence ID" value="KAG0001227.1"/>
    <property type="molecule type" value="Genomic_DNA"/>
</dbReference>
<dbReference type="Proteomes" id="UP000749646">
    <property type="component" value="Unassembled WGS sequence"/>
</dbReference>
<dbReference type="AlphaFoldDB" id="A0A9P6MI75"/>
<dbReference type="OrthoDB" id="2432508at2759"/>